<dbReference type="EMBL" id="JARBHB010000017">
    <property type="protein sequence ID" value="KAJ8865550.1"/>
    <property type="molecule type" value="Genomic_DNA"/>
</dbReference>
<proteinExistence type="predicted"/>
<dbReference type="Proteomes" id="UP001159363">
    <property type="component" value="Chromosome 16"/>
</dbReference>
<sequence>MVHALTDWKMSHRGCIPKDTFPRIFKKCLDHLNDCNKAQKNIIAGFRGTGIHTLNPAKVLDHLPYSKSQPDTDNLQEAVTVASGTLDKSFETFLKDLYQKETQSIHAG</sequence>
<keyword evidence="2" id="KW-1185">Reference proteome</keyword>
<comment type="caution">
    <text evidence="1">The sequence shown here is derived from an EMBL/GenBank/DDBJ whole genome shotgun (WGS) entry which is preliminary data.</text>
</comment>
<reference evidence="1 2" key="1">
    <citation type="submission" date="2023-02" db="EMBL/GenBank/DDBJ databases">
        <title>LHISI_Scaffold_Assembly.</title>
        <authorList>
            <person name="Stuart O.P."/>
            <person name="Cleave R."/>
            <person name="Magrath M.J.L."/>
            <person name="Mikheyev A.S."/>
        </authorList>
    </citation>
    <scope>NUCLEOTIDE SEQUENCE [LARGE SCALE GENOMIC DNA]</scope>
    <source>
        <strain evidence="1">Daus_M_001</strain>
        <tissue evidence="1">Leg muscle</tissue>
    </source>
</reference>
<evidence type="ECO:0000313" key="2">
    <source>
        <dbReference type="Proteomes" id="UP001159363"/>
    </source>
</evidence>
<protein>
    <submittedName>
        <fullName evidence="1">Uncharacterized protein</fullName>
    </submittedName>
</protein>
<accession>A0ABQ9FZ86</accession>
<name>A0ABQ9FZ86_9NEOP</name>
<gene>
    <name evidence="1" type="ORF">PR048_033070</name>
</gene>
<organism evidence="1 2">
    <name type="scientific">Dryococelus australis</name>
    <dbReference type="NCBI Taxonomy" id="614101"/>
    <lineage>
        <taxon>Eukaryota</taxon>
        <taxon>Metazoa</taxon>
        <taxon>Ecdysozoa</taxon>
        <taxon>Arthropoda</taxon>
        <taxon>Hexapoda</taxon>
        <taxon>Insecta</taxon>
        <taxon>Pterygota</taxon>
        <taxon>Neoptera</taxon>
        <taxon>Polyneoptera</taxon>
        <taxon>Phasmatodea</taxon>
        <taxon>Verophasmatodea</taxon>
        <taxon>Anareolatae</taxon>
        <taxon>Phasmatidae</taxon>
        <taxon>Eurycanthinae</taxon>
        <taxon>Dryococelus</taxon>
    </lineage>
</organism>
<evidence type="ECO:0000313" key="1">
    <source>
        <dbReference type="EMBL" id="KAJ8865550.1"/>
    </source>
</evidence>